<dbReference type="EMBL" id="JYDV01001999">
    <property type="protein sequence ID" value="KRY98405.1"/>
    <property type="molecule type" value="Genomic_DNA"/>
</dbReference>
<proteinExistence type="predicted"/>
<dbReference type="Proteomes" id="UP000054826">
    <property type="component" value="Unassembled WGS sequence"/>
</dbReference>
<evidence type="ECO:0000313" key="1">
    <source>
        <dbReference type="EMBL" id="KRY98405.1"/>
    </source>
</evidence>
<accession>A0A0V1GJM4</accession>
<gene>
    <name evidence="1" type="ORF">T4C_7807</name>
</gene>
<dbReference type="AlphaFoldDB" id="A0A0V1GJM4"/>
<reference evidence="1 2" key="1">
    <citation type="submission" date="2015-01" db="EMBL/GenBank/DDBJ databases">
        <title>Evolution of Trichinella species and genotypes.</title>
        <authorList>
            <person name="Korhonen P.K."/>
            <person name="Edoardo P."/>
            <person name="Giuseppe L.R."/>
            <person name="Gasser R.B."/>
        </authorList>
    </citation>
    <scope>NUCLEOTIDE SEQUENCE [LARGE SCALE GENOMIC DNA]</scope>
    <source>
        <strain evidence="1">ISS176</strain>
    </source>
</reference>
<comment type="caution">
    <text evidence="1">The sequence shown here is derived from an EMBL/GenBank/DDBJ whole genome shotgun (WGS) entry which is preliminary data.</text>
</comment>
<sequence length="36" mass="4375">MTNRVLTECQLYNLECHSLDKYRIVLNQILHHSLIY</sequence>
<protein>
    <submittedName>
        <fullName evidence="1">Uncharacterized protein</fullName>
    </submittedName>
</protein>
<organism evidence="1 2">
    <name type="scientific">Trichinella pseudospiralis</name>
    <name type="common">Parasitic roundworm</name>
    <dbReference type="NCBI Taxonomy" id="6337"/>
    <lineage>
        <taxon>Eukaryota</taxon>
        <taxon>Metazoa</taxon>
        <taxon>Ecdysozoa</taxon>
        <taxon>Nematoda</taxon>
        <taxon>Enoplea</taxon>
        <taxon>Dorylaimia</taxon>
        <taxon>Trichinellida</taxon>
        <taxon>Trichinellidae</taxon>
        <taxon>Trichinella</taxon>
    </lineage>
</organism>
<evidence type="ECO:0000313" key="2">
    <source>
        <dbReference type="Proteomes" id="UP000054826"/>
    </source>
</evidence>
<name>A0A0V1GJM4_TRIPS</name>